<dbReference type="EMBL" id="VBQZ03000064">
    <property type="protein sequence ID" value="MXQ90698.1"/>
    <property type="molecule type" value="Genomic_DNA"/>
</dbReference>
<feature type="region of interest" description="Disordered" evidence="1">
    <location>
        <begin position="47"/>
        <end position="82"/>
    </location>
</feature>
<keyword evidence="4" id="KW-1185">Reference proteome</keyword>
<dbReference type="Pfam" id="PF18658">
    <property type="entry name" value="zf-C2H2_12"/>
    <property type="match status" value="2"/>
</dbReference>
<feature type="domain" description="SPIN-DOC-like zinc-finger" evidence="2">
    <location>
        <begin position="248"/>
        <end position="303"/>
    </location>
</feature>
<feature type="region of interest" description="Disordered" evidence="1">
    <location>
        <begin position="306"/>
        <end position="357"/>
    </location>
</feature>
<evidence type="ECO:0000313" key="3">
    <source>
        <dbReference type="EMBL" id="MXQ90698.1"/>
    </source>
</evidence>
<name>A0A6B0RKT4_9CETA</name>
<gene>
    <name evidence="3" type="ORF">E5288_WYG016145</name>
</gene>
<protein>
    <recommendedName>
        <fullName evidence="2">SPIN-DOC-like zinc-finger domain-containing protein</fullName>
    </recommendedName>
</protein>
<sequence length="413" mass="45333">MPPGEGRTGFISRLGNLSVPKKSTLIYYVGQDLQLEGGALGSWGNAPLPSSRARGPASSGRKYSDHCEARASRPGKSRIPGRDHRRYYHDHWRLEYLMDFNPARHGMVCMVCGSSLATLKLSTIKRHIRQKHPYSLHWSPREKEVISNSWDAHLGLGACGEAEGLGAQGPEEEEDDDEEEEEEGAGLQASLPKGPGKAPAGGGSRRQRRGGPGAPRARRGCLSASRRAGGSRGLGARRLERRLKESLQNWFRAECLMDYDPRGNRLVCMACGRALPSLQLDDIRAHVLEVHPSCLGLRGPQRRAPQRSALLQASGGQPEALSELTQSSPDDDLVPQDLTSKSRDPAPAAGAQSSQDLSLPDIQECSATFATLPIQKQADWGNYHSHPHPLPKFRNQMHSFVLLWKFCNLGNHY</sequence>
<dbReference type="InterPro" id="IPR040647">
    <property type="entry name" value="SPIN-DOC_Znf-C2H2"/>
</dbReference>
<evidence type="ECO:0000259" key="2">
    <source>
        <dbReference type="Pfam" id="PF18658"/>
    </source>
</evidence>
<dbReference type="PANTHER" id="PTHR34589">
    <property type="entry name" value="SIMILAR TO RIKEN CDNA 2700081O15"/>
    <property type="match status" value="1"/>
</dbReference>
<feature type="region of interest" description="Disordered" evidence="1">
    <location>
        <begin position="161"/>
        <end position="233"/>
    </location>
</feature>
<dbReference type="Proteomes" id="UP000322234">
    <property type="component" value="Unassembled WGS sequence"/>
</dbReference>
<dbReference type="GO" id="GO:0045892">
    <property type="term" value="P:negative regulation of DNA-templated transcription"/>
    <property type="evidence" value="ECO:0007669"/>
    <property type="project" value="TreeGrafter"/>
</dbReference>
<feature type="compositionally biased region" description="Basic and acidic residues" evidence="1">
    <location>
        <begin position="62"/>
        <end position="71"/>
    </location>
</feature>
<dbReference type="PANTHER" id="PTHR34589:SF2">
    <property type="entry name" value="ZINC FINGER TRANSLOCATION-ASSOCIATED PROTEIN"/>
    <property type="match status" value="1"/>
</dbReference>
<organism evidence="3 4">
    <name type="scientific">Bos mutus</name>
    <name type="common">wild yak</name>
    <dbReference type="NCBI Taxonomy" id="72004"/>
    <lineage>
        <taxon>Eukaryota</taxon>
        <taxon>Metazoa</taxon>
        <taxon>Chordata</taxon>
        <taxon>Craniata</taxon>
        <taxon>Vertebrata</taxon>
        <taxon>Euteleostomi</taxon>
        <taxon>Mammalia</taxon>
        <taxon>Eutheria</taxon>
        <taxon>Laurasiatheria</taxon>
        <taxon>Artiodactyla</taxon>
        <taxon>Ruminantia</taxon>
        <taxon>Pecora</taxon>
        <taxon>Bovidae</taxon>
        <taxon>Bovinae</taxon>
        <taxon>Bos</taxon>
    </lineage>
</organism>
<dbReference type="InterPro" id="IPR052675">
    <property type="entry name" value="ZnF_transloc-Spindlin_int"/>
</dbReference>
<accession>A0A6B0RKT4</accession>
<proteinExistence type="predicted"/>
<reference evidence="3" key="1">
    <citation type="submission" date="2019-10" db="EMBL/GenBank/DDBJ databases">
        <title>The sequence and de novo assembly of the wild yak genome.</title>
        <authorList>
            <person name="Liu Y."/>
        </authorList>
    </citation>
    <scope>NUCLEOTIDE SEQUENCE [LARGE SCALE GENOMIC DNA]</scope>
    <source>
        <strain evidence="3">WY2019</strain>
    </source>
</reference>
<feature type="domain" description="SPIN-DOC-like zinc-finger" evidence="2">
    <location>
        <begin position="89"/>
        <end position="151"/>
    </location>
</feature>
<feature type="compositionally biased region" description="Low complexity" evidence="1">
    <location>
        <begin position="47"/>
        <end position="61"/>
    </location>
</feature>
<comment type="caution">
    <text evidence="3">The sequence shown here is derived from an EMBL/GenBank/DDBJ whole genome shotgun (WGS) entry which is preliminary data.</text>
</comment>
<evidence type="ECO:0000313" key="4">
    <source>
        <dbReference type="Proteomes" id="UP000322234"/>
    </source>
</evidence>
<evidence type="ECO:0000256" key="1">
    <source>
        <dbReference type="SAM" id="MobiDB-lite"/>
    </source>
</evidence>
<feature type="compositionally biased region" description="Acidic residues" evidence="1">
    <location>
        <begin position="170"/>
        <end position="184"/>
    </location>
</feature>
<dbReference type="AlphaFoldDB" id="A0A6B0RKT4"/>